<gene>
    <name evidence="1" type="ORF">BV25DRAFT_1986939</name>
</gene>
<accession>A0ACB8TIA4</accession>
<evidence type="ECO:0000313" key="2">
    <source>
        <dbReference type="Proteomes" id="UP000814140"/>
    </source>
</evidence>
<reference evidence="1" key="1">
    <citation type="submission" date="2021-03" db="EMBL/GenBank/DDBJ databases">
        <authorList>
            <consortium name="DOE Joint Genome Institute"/>
            <person name="Ahrendt S."/>
            <person name="Looney B.P."/>
            <person name="Miyauchi S."/>
            <person name="Morin E."/>
            <person name="Drula E."/>
            <person name="Courty P.E."/>
            <person name="Chicoki N."/>
            <person name="Fauchery L."/>
            <person name="Kohler A."/>
            <person name="Kuo A."/>
            <person name="Labutti K."/>
            <person name="Pangilinan J."/>
            <person name="Lipzen A."/>
            <person name="Riley R."/>
            <person name="Andreopoulos W."/>
            <person name="He G."/>
            <person name="Johnson J."/>
            <person name="Barry K.W."/>
            <person name="Grigoriev I.V."/>
            <person name="Nagy L."/>
            <person name="Hibbett D."/>
            <person name="Henrissat B."/>
            <person name="Matheny P.B."/>
            <person name="Labbe J."/>
            <person name="Martin F."/>
        </authorList>
    </citation>
    <scope>NUCLEOTIDE SEQUENCE</scope>
    <source>
        <strain evidence="1">HHB10654</strain>
    </source>
</reference>
<sequence>MSQDKQSIVVVGGGGVGSTIARLFSQKLDPSRYILTLITAHASCILYPAAVRMTTTSDMSLEKTALIPYGRLLHKGVGTIKIGRVVRVEGTKGQESGGVVFLASGETVAYDALVVAPGLHWQGPLAFPDGQDDLLSHVEGWRSKFANASNIVVVGGGATGIEYAGEVRDYYPDKKVIIVHGGSQLLNDTYPEKYRERIEQDVRSRNVQIVFNDYVDDDKPNEAGTITTRNGKVLQADLVVQCRGGRPATELLSSLGTDVLDDRGQIRVKPTLQLHSFPSIYAAGDAIDWKEQKQIAKYDAHAAVVVDNVLAQLAGGVPKKIYKGSYEIIIITNGRYHGVGYFDVLWGIVLGNWLSSILKGRYLMVSMLRKRLGY</sequence>
<dbReference type="EMBL" id="MU277188">
    <property type="protein sequence ID" value="KAI0068110.1"/>
    <property type="molecule type" value="Genomic_DNA"/>
</dbReference>
<dbReference type="Proteomes" id="UP000814140">
    <property type="component" value="Unassembled WGS sequence"/>
</dbReference>
<reference evidence="1" key="2">
    <citation type="journal article" date="2022" name="New Phytol.">
        <title>Evolutionary transition to the ectomycorrhizal habit in the genomes of a hyperdiverse lineage of mushroom-forming fungi.</title>
        <authorList>
            <person name="Looney B."/>
            <person name="Miyauchi S."/>
            <person name="Morin E."/>
            <person name="Drula E."/>
            <person name="Courty P.E."/>
            <person name="Kohler A."/>
            <person name="Kuo A."/>
            <person name="LaButti K."/>
            <person name="Pangilinan J."/>
            <person name="Lipzen A."/>
            <person name="Riley R."/>
            <person name="Andreopoulos W."/>
            <person name="He G."/>
            <person name="Johnson J."/>
            <person name="Nolan M."/>
            <person name="Tritt A."/>
            <person name="Barry K.W."/>
            <person name="Grigoriev I.V."/>
            <person name="Nagy L.G."/>
            <person name="Hibbett D."/>
            <person name="Henrissat B."/>
            <person name="Matheny P.B."/>
            <person name="Labbe J."/>
            <person name="Martin F.M."/>
        </authorList>
    </citation>
    <scope>NUCLEOTIDE SEQUENCE</scope>
    <source>
        <strain evidence="1">HHB10654</strain>
    </source>
</reference>
<comment type="caution">
    <text evidence="1">The sequence shown here is derived from an EMBL/GenBank/DDBJ whole genome shotgun (WGS) entry which is preliminary data.</text>
</comment>
<keyword evidence="2" id="KW-1185">Reference proteome</keyword>
<proteinExistence type="predicted"/>
<protein>
    <submittedName>
        <fullName evidence="1">FAD/NAD(P)-binding domain-containing protein</fullName>
    </submittedName>
</protein>
<name>A0ACB8TIA4_9AGAM</name>
<organism evidence="1 2">
    <name type="scientific">Artomyces pyxidatus</name>
    <dbReference type="NCBI Taxonomy" id="48021"/>
    <lineage>
        <taxon>Eukaryota</taxon>
        <taxon>Fungi</taxon>
        <taxon>Dikarya</taxon>
        <taxon>Basidiomycota</taxon>
        <taxon>Agaricomycotina</taxon>
        <taxon>Agaricomycetes</taxon>
        <taxon>Russulales</taxon>
        <taxon>Auriscalpiaceae</taxon>
        <taxon>Artomyces</taxon>
    </lineage>
</organism>
<evidence type="ECO:0000313" key="1">
    <source>
        <dbReference type="EMBL" id="KAI0068110.1"/>
    </source>
</evidence>